<evidence type="ECO:0000259" key="39">
    <source>
        <dbReference type="PROSITE" id="PS50081"/>
    </source>
</evidence>
<evidence type="ECO:0000259" key="40">
    <source>
        <dbReference type="PROSITE" id="PS51285"/>
    </source>
</evidence>
<dbReference type="InterPro" id="IPR011009">
    <property type="entry name" value="Kinase-like_dom_sf"/>
</dbReference>
<evidence type="ECO:0000256" key="15">
    <source>
        <dbReference type="ARBA" id="ARBA00022771"/>
    </source>
</evidence>
<feature type="coiled-coil region" evidence="34">
    <location>
        <begin position="619"/>
        <end position="945"/>
    </location>
</feature>
<feature type="domain" description="PH" evidence="37">
    <location>
        <begin position="1086"/>
        <end position="1285"/>
    </location>
</feature>
<dbReference type="EC" id="2.7.11.1" evidence="6"/>
<evidence type="ECO:0000256" key="31">
    <source>
        <dbReference type="PIRSR" id="PIRSR037568-2"/>
    </source>
</evidence>
<dbReference type="InterPro" id="IPR046349">
    <property type="entry name" value="C1-like_sf"/>
</dbReference>
<evidence type="ECO:0000256" key="14">
    <source>
        <dbReference type="ARBA" id="ARBA00022741"/>
    </source>
</evidence>
<dbReference type="GO" id="GO:0032956">
    <property type="term" value="P:regulation of actin cytoskeleton organization"/>
    <property type="evidence" value="ECO:0007669"/>
    <property type="project" value="InterPro"/>
</dbReference>
<dbReference type="GO" id="GO:0005524">
    <property type="term" value="F:ATP binding"/>
    <property type="evidence" value="ECO:0007669"/>
    <property type="project" value="UniProtKB-UniRule"/>
</dbReference>
<dbReference type="InterPro" id="IPR008271">
    <property type="entry name" value="Ser/Thr_kinase_AS"/>
</dbReference>
<keyword evidence="18 33" id="KW-0067">ATP-binding</keyword>
<dbReference type="PANTHER" id="PTHR22988">
    <property type="entry name" value="MYOTONIC DYSTROPHY S/T KINASE-RELATED"/>
    <property type="match status" value="1"/>
</dbReference>
<feature type="domain" description="REM-1" evidence="42">
    <location>
        <begin position="468"/>
        <end position="544"/>
    </location>
</feature>
<dbReference type="Pfam" id="PF08912">
    <property type="entry name" value="Rho_Binding"/>
    <property type="match status" value="1"/>
</dbReference>
<evidence type="ECO:0000256" key="4">
    <source>
        <dbReference type="ARBA" id="ARBA00004300"/>
    </source>
</evidence>
<dbReference type="InterPro" id="IPR011072">
    <property type="entry name" value="HR1_rho-bd"/>
</dbReference>
<gene>
    <name evidence="43" type="primary">ROCK2</name>
</gene>
<keyword evidence="12" id="KW-0808">Transferase</keyword>
<dbReference type="Pfam" id="PF25346">
    <property type="entry name" value="PH_MRCK"/>
    <property type="match status" value="1"/>
</dbReference>
<keyword evidence="11" id="KW-0597">Phosphoprotein</keyword>
<protein>
    <recommendedName>
        <fullName evidence="7">Rho-associated protein kinase 2</fullName>
        <ecNumber evidence="6">2.7.11.1</ecNumber>
    </recommendedName>
    <alternativeName>
        <fullName evidence="26">Rho-associated, coiled-coil-containing protein kinase 2</fullName>
    </alternativeName>
    <alternativeName>
        <fullName evidence="27">Rho-associated, coiled-coil-containing protein kinase II</fullName>
    </alternativeName>
    <alternativeName>
        <fullName evidence="25">p164 ROCK-2</fullName>
    </alternativeName>
</protein>
<feature type="active site" description="Proton acceptor" evidence="30">
    <location>
        <position position="205"/>
    </location>
</feature>
<dbReference type="InterPro" id="IPR017441">
    <property type="entry name" value="Protein_kinase_ATP_BS"/>
</dbReference>
<dbReference type="CDD" id="cd01242">
    <property type="entry name" value="PH_ROCK"/>
    <property type="match status" value="1"/>
</dbReference>
<dbReference type="PROSITE" id="PS51860">
    <property type="entry name" value="REM_1"/>
    <property type="match status" value="1"/>
</dbReference>
<keyword evidence="17" id="KW-0862">Zinc</keyword>
<dbReference type="GO" id="GO:0005886">
    <property type="term" value="C:plasma membrane"/>
    <property type="evidence" value="ECO:0007669"/>
    <property type="project" value="UniProtKB-SubCell"/>
</dbReference>
<feature type="domain" description="Phorbol-ester/DAG-type" evidence="39">
    <location>
        <begin position="1196"/>
        <end position="1251"/>
    </location>
</feature>
<evidence type="ECO:0000256" key="32">
    <source>
        <dbReference type="PROSITE-ProRule" id="PRU01207"/>
    </source>
</evidence>
<evidence type="ECO:0000256" key="7">
    <source>
        <dbReference type="ARBA" id="ARBA00014021"/>
    </source>
</evidence>
<dbReference type="Ensembl" id="ENSEAST00005012713.1">
    <property type="protein sequence ID" value="ENSEASP00005011697.1"/>
    <property type="gene ID" value="ENSEASG00005005236.1"/>
</dbReference>
<keyword evidence="16" id="KW-0418">Kinase</keyword>
<evidence type="ECO:0000256" key="25">
    <source>
        <dbReference type="ARBA" id="ARBA00030038"/>
    </source>
</evidence>
<evidence type="ECO:0000259" key="42">
    <source>
        <dbReference type="PROSITE" id="PS51860"/>
    </source>
</evidence>
<dbReference type="GO" id="GO:0007266">
    <property type="term" value="P:Rho protein signal transduction"/>
    <property type="evidence" value="ECO:0007669"/>
    <property type="project" value="UniProtKB-UniRule"/>
</dbReference>
<keyword evidence="10" id="KW-0723">Serine/threonine-protein kinase</keyword>
<comment type="catalytic activity">
    <reaction evidence="29">
        <text>L-seryl-[protein] + ATP = O-phospho-L-seryl-[protein] + ADP + H(+)</text>
        <dbReference type="Rhea" id="RHEA:17989"/>
        <dbReference type="Rhea" id="RHEA-COMP:9863"/>
        <dbReference type="Rhea" id="RHEA-COMP:11604"/>
        <dbReference type="ChEBI" id="CHEBI:15378"/>
        <dbReference type="ChEBI" id="CHEBI:29999"/>
        <dbReference type="ChEBI" id="CHEBI:30616"/>
        <dbReference type="ChEBI" id="CHEBI:83421"/>
        <dbReference type="ChEBI" id="CHEBI:456216"/>
        <dbReference type="EC" id="2.7.11.1"/>
    </reaction>
</comment>
<dbReference type="GO" id="GO:0006939">
    <property type="term" value="P:smooth muscle contraction"/>
    <property type="evidence" value="ECO:0007669"/>
    <property type="project" value="InterPro"/>
</dbReference>
<name>A0A8C4LGQ4_EQUAS</name>
<dbReference type="InterPro" id="IPR057529">
    <property type="entry name" value="MRCK/ROCK_PH"/>
</dbReference>
<evidence type="ECO:0000256" key="36">
    <source>
        <dbReference type="SAM" id="Phobius"/>
    </source>
</evidence>
<evidence type="ECO:0000259" key="37">
    <source>
        <dbReference type="PROSITE" id="PS50003"/>
    </source>
</evidence>
<evidence type="ECO:0000256" key="22">
    <source>
        <dbReference type="ARBA" id="ARBA00023136"/>
    </source>
</evidence>
<dbReference type="InterPro" id="IPR029878">
    <property type="entry name" value="ROCK2_cat"/>
</dbReference>
<evidence type="ECO:0000256" key="10">
    <source>
        <dbReference type="ARBA" id="ARBA00022527"/>
    </source>
</evidence>
<keyword evidence="13" id="KW-0479">Metal-binding</keyword>
<dbReference type="SUPFAM" id="SSF56112">
    <property type="entry name" value="Protein kinase-like (PK-like)"/>
    <property type="match status" value="1"/>
</dbReference>
<comment type="catalytic activity">
    <reaction evidence="28">
        <text>L-threonyl-[protein] + ATP = O-phospho-L-threonyl-[protein] + ADP + H(+)</text>
        <dbReference type="Rhea" id="RHEA:46608"/>
        <dbReference type="Rhea" id="RHEA-COMP:11060"/>
        <dbReference type="Rhea" id="RHEA-COMP:11605"/>
        <dbReference type="ChEBI" id="CHEBI:15378"/>
        <dbReference type="ChEBI" id="CHEBI:30013"/>
        <dbReference type="ChEBI" id="CHEBI:30616"/>
        <dbReference type="ChEBI" id="CHEBI:61977"/>
        <dbReference type="ChEBI" id="CHEBI:456216"/>
        <dbReference type="EC" id="2.7.11.1"/>
    </reaction>
</comment>
<evidence type="ECO:0000256" key="33">
    <source>
        <dbReference type="PROSITE-ProRule" id="PRU10141"/>
    </source>
</evidence>
<feature type="binding site" evidence="31 33">
    <location>
        <position position="112"/>
    </location>
    <ligand>
        <name>ATP</name>
        <dbReference type="ChEBI" id="CHEBI:30616"/>
    </ligand>
</feature>
<keyword evidence="21" id="KW-0090">Biological rhythms</keyword>
<evidence type="ECO:0000256" key="23">
    <source>
        <dbReference type="ARBA" id="ARBA00023212"/>
    </source>
</evidence>
<dbReference type="CDD" id="cd11638">
    <property type="entry name" value="HR1_ROCK2"/>
    <property type="match status" value="1"/>
</dbReference>
<evidence type="ECO:0000256" key="12">
    <source>
        <dbReference type="ARBA" id="ARBA00022679"/>
    </source>
</evidence>
<dbReference type="GO" id="GO:0048511">
    <property type="term" value="P:rhythmic process"/>
    <property type="evidence" value="ECO:0007669"/>
    <property type="project" value="UniProtKB-KW"/>
</dbReference>
<evidence type="ECO:0000256" key="30">
    <source>
        <dbReference type="PIRSR" id="PIRSR037568-1"/>
    </source>
</evidence>
<evidence type="ECO:0000259" key="41">
    <source>
        <dbReference type="PROSITE" id="PS51859"/>
    </source>
</evidence>
<sequence>LGFQSARTTYNKTSRLFFFECLEIVTTFFFLFLFFVKQDGLNSLVLDLDFPALRKNKNIDNFLNRYEKIVKKIRGLQMKAEDYDVVKVIGRGAFGEVQLVRHKASQKVYAMKLLSKFEMIKRSDSAFFWEERDIMAFANSPWVVQLFCAFQDDKYLYMVMEYMPGGDLVNLMSNYDVPEKWAKFYTAEVVLALDAIHSMGLIHRDVKPDNMLLDKHGHLKLADFGTCMKMDETGMVHCDTAVGTPDYISPEVLKSQGGDGYYGRECDWWSVGVFLFEMLVGDTPFYADSLVGTYSKIMDHKNSLCFPEDAEISKHAKNLICAFLTDREVRLGRNGVEEIKQHPFFKNDQWNWDNIRETAAPVVPELSSDIDSSNFDDIEDDKGDVETFPIPKAFVGNQLPFIGFTYYRENLYVICLLYFYCFRSLIQKKLDTLEEHLSTEMQAKEELEQKCKYFKHFSIKEEKNVESALRQLEREKALLQHKNAEYQRKADHEADKKRNLENDVNSLKDQLEDLKKRNQNSQISTEKVNQLQRQLDETNALLRTESDTAARLRKTQAESSKQIQQLESNNRDLQDKNCLLETAKLKLEKEFINLQSVLESERRDRTHGSEIINDLQGRISGLEEDLKNGKILLAKVELEKRQLQERFTDLEKEKNNMEIDMTYQLKVIQQTLEQEEAEHKATKARLADKNKIYESIEEAKSEAMKEMEKKLLEERTLKQKVENLLLEAEKRCSILDCDFKQSQQKINELLKQKDVLNEDVRNLTLKIEQETQKRCLTQNDLKMQTQQVNTLKMSEKQLKQENNHLMEMKMSLEKQNAELRKFLLYFTKLCKELQQKKQELQDERDSLAAQLEITLTKADSEQLARSIAEEQYSDLEKEKIMKELEIKEMMARHKQELTEKDATIASLEETNRTLTSDVANLANEKEELNNKLKDAQEQLSRLKDEEISAAAIKAQFEKQLLTERTLKTQAVNKLAEIMNRKEPVKRGSDTDVRRKEKENRKLHMELKSEREKLTQQMIKYQKELNEMQAQIAEESQIRIELQMTLDSKDSDIEQLRSQLQALHIGLDSSSIGSGPGDAEADDGFPESRLEGWLSLPVRNNTKKFGWVKKYVIVSSKKILFYDSEQDKEQSNPYMVLDIDKLFHVRPVTQTDVYRADAKEIPRIFQILYANEGESKKEQEFPVEPVGEKSNYICHKGHEFIPTLYHFPTNCEACMKPLWHMFKPPPALECRRCHIKCHKDHMDKKEEIIAPCKVYYDISTAKNLLLLANSTEEQQKWVSRLVKKIPKKPPAPDPFARSSPRTSMKIQQNQSIRRPSRQLAPNKPR</sequence>
<dbReference type="InterPro" id="IPR020684">
    <property type="entry name" value="ROCK1/ROCK2"/>
</dbReference>
<evidence type="ECO:0000256" key="1">
    <source>
        <dbReference type="ARBA" id="ARBA00001946"/>
    </source>
</evidence>
<accession>A0A8C4LGQ4</accession>
<feature type="region of interest" description="Disordered" evidence="35">
    <location>
        <begin position="483"/>
        <end position="503"/>
    </location>
</feature>
<dbReference type="Pfam" id="PF00069">
    <property type="entry name" value="Pkinase"/>
    <property type="match status" value="1"/>
</dbReference>
<dbReference type="GO" id="GO:0030866">
    <property type="term" value="P:cortical actin cytoskeleton organization"/>
    <property type="evidence" value="ECO:0007669"/>
    <property type="project" value="TreeGrafter"/>
</dbReference>
<evidence type="ECO:0000256" key="28">
    <source>
        <dbReference type="ARBA" id="ARBA00047899"/>
    </source>
</evidence>
<dbReference type="GO" id="GO:0031032">
    <property type="term" value="P:actomyosin structure organization"/>
    <property type="evidence" value="ECO:0007669"/>
    <property type="project" value="TreeGrafter"/>
</dbReference>
<dbReference type="GO" id="GO:0010825">
    <property type="term" value="P:positive regulation of centrosome duplication"/>
    <property type="evidence" value="ECO:0007669"/>
    <property type="project" value="InterPro"/>
</dbReference>
<evidence type="ECO:0000256" key="5">
    <source>
        <dbReference type="ARBA" id="ARBA00009903"/>
    </source>
</evidence>
<evidence type="ECO:0000256" key="8">
    <source>
        <dbReference type="ARBA" id="ARBA00022475"/>
    </source>
</evidence>
<dbReference type="SMART" id="SM00109">
    <property type="entry name" value="C1"/>
    <property type="match status" value="1"/>
</dbReference>
<evidence type="ECO:0000256" key="27">
    <source>
        <dbReference type="ARBA" id="ARBA00032261"/>
    </source>
</evidence>
<evidence type="ECO:0000259" key="38">
    <source>
        <dbReference type="PROSITE" id="PS50011"/>
    </source>
</evidence>
<evidence type="ECO:0000313" key="43">
    <source>
        <dbReference type="Ensembl" id="ENSEASP00005011697.1"/>
    </source>
</evidence>
<dbReference type="Gene3D" id="1.20.5.340">
    <property type="match status" value="1"/>
</dbReference>
<dbReference type="GO" id="GO:0072518">
    <property type="term" value="F:Rho-dependent protein serine/threonine kinase activity"/>
    <property type="evidence" value="ECO:0007669"/>
    <property type="project" value="TreeGrafter"/>
</dbReference>
<dbReference type="GO" id="GO:0005813">
    <property type="term" value="C:centrosome"/>
    <property type="evidence" value="ECO:0007669"/>
    <property type="project" value="UniProtKB-SubCell"/>
</dbReference>
<comment type="similarity">
    <text evidence="5">Belongs to the protein kinase superfamily. AGC Ser/Thr protein kinase family.</text>
</comment>
<evidence type="ECO:0000256" key="9">
    <source>
        <dbReference type="ARBA" id="ARBA00022490"/>
    </source>
</evidence>
<dbReference type="Gene3D" id="3.30.60.20">
    <property type="match status" value="1"/>
</dbReference>
<keyword evidence="20 32" id="KW-0175">Coiled coil</keyword>
<feature type="domain" description="AGC-kinase C-terminal" evidence="40">
    <location>
        <begin position="348"/>
        <end position="416"/>
    </location>
</feature>
<evidence type="ECO:0000256" key="29">
    <source>
        <dbReference type="ARBA" id="ARBA00048679"/>
    </source>
</evidence>
<dbReference type="PROSITE" id="PS51285">
    <property type="entry name" value="AGC_KINASE_CTER"/>
    <property type="match status" value="1"/>
</dbReference>
<dbReference type="FunFam" id="1.10.510.10:FF:000047">
    <property type="entry name" value="Rho-associated protein kinase 1"/>
    <property type="match status" value="1"/>
</dbReference>
<keyword evidence="14 33" id="KW-0547">Nucleotide-binding</keyword>
<evidence type="ECO:0000256" key="17">
    <source>
        <dbReference type="ARBA" id="ARBA00022833"/>
    </source>
</evidence>
<dbReference type="GO" id="GO:0008270">
    <property type="term" value="F:zinc ion binding"/>
    <property type="evidence" value="ECO:0007669"/>
    <property type="project" value="UniProtKB-KW"/>
</dbReference>
<dbReference type="PROSITE" id="PS00108">
    <property type="entry name" value="PROTEIN_KINASE_ST"/>
    <property type="match status" value="1"/>
</dbReference>
<dbReference type="GO" id="GO:0005737">
    <property type="term" value="C:cytoplasm"/>
    <property type="evidence" value="ECO:0007669"/>
    <property type="project" value="TreeGrafter"/>
</dbReference>
<dbReference type="InterPro" id="IPR001849">
    <property type="entry name" value="PH_domain"/>
</dbReference>
<evidence type="ECO:0000256" key="35">
    <source>
        <dbReference type="SAM" id="MobiDB-lite"/>
    </source>
</evidence>
<keyword evidence="8" id="KW-1003">Cell membrane</keyword>
<dbReference type="SUPFAM" id="SSF103652">
    <property type="entry name" value="G protein-binding domain"/>
    <property type="match status" value="1"/>
</dbReference>
<dbReference type="FunFam" id="1.20.5.340:FF:000016">
    <property type="entry name" value="Rho-associated protein kinase 2"/>
    <property type="match status" value="1"/>
</dbReference>
<keyword evidence="22 36" id="KW-0472">Membrane</keyword>
<keyword evidence="15" id="KW-0863">Zinc-finger</keyword>
<dbReference type="SUPFAM" id="SSF57889">
    <property type="entry name" value="Cysteine-rich domain"/>
    <property type="match status" value="1"/>
</dbReference>
<dbReference type="InterPro" id="IPR011993">
    <property type="entry name" value="PH-like_dom_sf"/>
</dbReference>
<evidence type="ECO:0000256" key="13">
    <source>
        <dbReference type="ARBA" id="ARBA00022723"/>
    </source>
</evidence>
<evidence type="ECO:0000256" key="21">
    <source>
        <dbReference type="ARBA" id="ARBA00023108"/>
    </source>
</evidence>
<dbReference type="Gene3D" id="1.10.510.10">
    <property type="entry name" value="Transferase(Phosphotransferase) domain 1"/>
    <property type="match status" value="1"/>
</dbReference>
<dbReference type="InterPro" id="IPR037311">
    <property type="entry name" value="ROCK2_HR1"/>
</dbReference>
<dbReference type="SUPFAM" id="SSF50729">
    <property type="entry name" value="PH domain-like"/>
    <property type="match status" value="1"/>
</dbReference>
<dbReference type="Gene3D" id="2.30.29.30">
    <property type="entry name" value="Pleckstrin-homology domain (PH domain)/Phosphotyrosine-binding domain (PTB)"/>
    <property type="match status" value="1"/>
</dbReference>
<dbReference type="SMART" id="SM00133">
    <property type="entry name" value="S_TK_X"/>
    <property type="match status" value="1"/>
</dbReference>
<evidence type="ECO:0000256" key="6">
    <source>
        <dbReference type="ARBA" id="ARBA00012513"/>
    </source>
</evidence>
<dbReference type="FunFam" id="1.20.5.730:FF:000001">
    <property type="entry name" value="rho-associated protein kinase 2"/>
    <property type="match status" value="1"/>
</dbReference>
<dbReference type="GO" id="GO:0005634">
    <property type="term" value="C:nucleus"/>
    <property type="evidence" value="ECO:0007669"/>
    <property type="project" value="UniProtKB-SubCell"/>
</dbReference>
<dbReference type="Gene3D" id="1.20.5.730">
    <property type="entry name" value="Single helix bin"/>
    <property type="match status" value="1"/>
</dbReference>
<evidence type="ECO:0000256" key="3">
    <source>
        <dbReference type="ARBA" id="ARBA00004202"/>
    </source>
</evidence>
<dbReference type="SMART" id="SM00220">
    <property type="entry name" value="S_TKc"/>
    <property type="match status" value="1"/>
</dbReference>
<evidence type="ECO:0000256" key="20">
    <source>
        <dbReference type="ARBA" id="ARBA00023054"/>
    </source>
</evidence>
<feature type="domain" description="Protein kinase" evidence="38">
    <location>
        <begin position="83"/>
        <end position="345"/>
    </location>
</feature>
<dbReference type="InterPro" id="IPR015008">
    <property type="entry name" value="ROCK_Rho-bd_dom"/>
</dbReference>
<keyword evidence="24" id="KW-0539">Nucleus</keyword>
<dbReference type="FunFam" id="2.30.29.30:FF:000033">
    <property type="entry name" value="Rho-associated protein kinase 2"/>
    <property type="match status" value="1"/>
</dbReference>
<dbReference type="PROSITE" id="PS50081">
    <property type="entry name" value="ZF_DAG_PE_2"/>
    <property type="match status" value="1"/>
</dbReference>
<evidence type="ECO:0000256" key="11">
    <source>
        <dbReference type="ARBA" id="ARBA00022553"/>
    </source>
</evidence>
<dbReference type="InterPro" id="IPR050839">
    <property type="entry name" value="Rho-assoc_Ser/Thr_Kinase"/>
</dbReference>
<dbReference type="GO" id="GO:0000281">
    <property type="term" value="P:mitotic cytokinesis"/>
    <property type="evidence" value="ECO:0007669"/>
    <property type="project" value="TreeGrafter"/>
</dbReference>
<keyword evidence="36" id="KW-0812">Transmembrane</keyword>
<keyword evidence="9" id="KW-0963">Cytoplasm</keyword>
<evidence type="ECO:0000256" key="16">
    <source>
        <dbReference type="ARBA" id="ARBA00022777"/>
    </source>
</evidence>
<evidence type="ECO:0000256" key="24">
    <source>
        <dbReference type="ARBA" id="ARBA00023242"/>
    </source>
</evidence>
<comment type="cofactor">
    <cofactor evidence="1">
        <name>Mg(2+)</name>
        <dbReference type="ChEBI" id="CHEBI:18420"/>
    </cofactor>
</comment>
<dbReference type="PROSITE" id="PS51859">
    <property type="entry name" value="RHO_BD"/>
    <property type="match status" value="1"/>
</dbReference>
<dbReference type="PANTHER" id="PTHR22988:SF28">
    <property type="entry name" value="RHO-ASSOCIATED PROTEIN KINASE 2"/>
    <property type="match status" value="1"/>
</dbReference>
<dbReference type="PIRSF" id="PIRSF037568">
    <property type="entry name" value="Rho_kinase"/>
    <property type="match status" value="1"/>
</dbReference>
<dbReference type="FunFam" id="3.30.200.20:FF:001759">
    <property type="entry name" value="Rho-associated, coiled-coil-containing protein kinase 2b"/>
    <property type="match status" value="1"/>
</dbReference>
<feature type="region of interest" description="Disordered" evidence="35">
    <location>
        <begin position="1281"/>
        <end position="1324"/>
    </location>
</feature>
<dbReference type="GO" id="GO:0048598">
    <property type="term" value="P:embryonic morphogenesis"/>
    <property type="evidence" value="ECO:0007669"/>
    <property type="project" value="TreeGrafter"/>
</dbReference>
<dbReference type="GO" id="GO:0031267">
    <property type="term" value="F:small GTPase binding"/>
    <property type="evidence" value="ECO:0007669"/>
    <property type="project" value="InterPro"/>
</dbReference>
<dbReference type="CDD" id="cd20875">
    <property type="entry name" value="C1_ROCK2"/>
    <property type="match status" value="1"/>
</dbReference>
<keyword evidence="23" id="KW-0206">Cytoskeleton</keyword>
<dbReference type="CDD" id="cd05621">
    <property type="entry name" value="STKc_ROCK2"/>
    <property type="match status" value="1"/>
</dbReference>
<evidence type="ECO:0000256" key="18">
    <source>
        <dbReference type="ARBA" id="ARBA00022840"/>
    </source>
</evidence>
<dbReference type="FunFam" id="3.30.200.20:FF:000072">
    <property type="entry name" value="Rho-associated protein kinase 2"/>
    <property type="match status" value="1"/>
</dbReference>
<keyword evidence="36" id="KW-1133">Transmembrane helix</keyword>
<comment type="subcellular location">
    <subcellularLocation>
        <location evidence="3">Cell membrane</location>
        <topology evidence="3">Peripheral membrane protein</topology>
    </subcellularLocation>
    <subcellularLocation>
        <location evidence="4">Cytoplasm</location>
        <location evidence="4">Cytoskeleton</location>
        <location evidence="4">Microtubule organizing center</location>
        <location evidence="4">Centrosome</location>
    </subcellularLocation>
    <subcellularLocation>
        <location evidence="2">Nucleus</location>
    </subcellularLocation>
</comment>
<dbReference type="InterPro" id="IPR000719">
    <property type="entry name" value="Prot_kinase_dom"/>
</dbReference>
<dbReference type="GO" id="GO:1901888">
    <property type="term" value="P:regulation of cell junction assembly"/>
    <property type="evidence" value="ECO:0007669"/>
    <property type="project" value="TreeGrafter"/>
</dbReference>
<keyword evidence="19" id="KW-0460">Magnesium</keyword>
<feature type="domain" description="RhoBD" evidence="41">
    <location>
        <begin position="915"/>
        <end position="983"/>
    </location>
</feature>
<feature type="coiled-coil region" evidence="34">
    <location>
        <begin position="992"/>
        <end position="1037"/>
    </location>
</feature>
<dbReference type="Gene3D" id="3.30.200.20">
    <property type="entry name" value="Phosphorylase Kinase, domain 1"/>
    <property type="match status" value="1"/>
</dbReference>
<organism evidence="43">
    <name type="scientific">Equus asinus asinus</name>
    <dbReference type="NCBI Taxonomy" id="83772"/>
    <lineage>
        <taxon>Eukaryota</taxon>
        <taxon>Metazoa</taxon>
        <taxon>Chordata</taxon>
        <taxon>Craniata</taxon>
        <taxon>Vertebrata</taxon>
        <taxon>Euteleostomi</taxon>
        <taxon>Mammalia</taxon>
        <taxon>Eutheria</taxon>
        <taxon>Laurasiatheria</taxon>
        <taxon>Perissodactyla</taxon>
        <taxon>Equidae</taxon>
        <taxon>Equus</taxon>
    </lineage>
</organism>
<dbReference type="PROSITE" id="PS50011">
    <property type="entry name" value="PROTEIN_KINASE_DOM"/>
    <property type="match status" value="1"/>
</dbReference>
<evidence type="ECO:0000256" key="34">
    <source>
        <dbReference type="SAM" id="Coils"/>
    </source>
</evidence>
<dbReference type="FunFam" id="3.30.60.20:FF:000036">
    <property type="entry name" value="Rho-associated protein kinase 1"/>
    <property type="match status" value="1"/>
</dbReference>
<feature type="transmembrane region" description="Helical" evidence="36">
    <location>
        <begin position="16"/>
        <end position="36"/>
    </location>
</feature>
<dbReference type="SMART" id="SM00233">
    <property type="entry name" value="PH"/>
    <property type="match status" value="1"/>
</dbReference>
<reference evidence="43" key="1">
    <citation type="submission" date="2023-03" db="UniProtKB">
        <authorList>
            <consortium name="Ensembl"/>
        </authorList>
    </citation>
    <scope>IDENTIFICATION</scope>
</reference>
<evidence type="ECO:0000256" key="19">
    <source>
        <dbReference type="ARBA" id="ARBA00022842"/>
    </source>
</evidence>
<dbReference type="PROSITE" id="PS50003">
    <property type="entry name" value="PH_DOMAIN"/>
    <property type="match status" value="1"/>
</dbReference>
<dbReference type="InterPro" id="IPR002219">
    <property type="entry name" value="PKC_DAG/PE"/>
</dbReference>
<dbReference type="InterPro" id="IPR000961">
    <property type="entry name" value="AGC-kinase_C"/>
</dbReference>
<evidence type="ECO:0000256" key="26">
    <source>
        <dbReference type="ARBA" id="ARBA00031784"/>
    </source>
</evidence>
<proteinExistence type="inferred from homology"/>
<feature type="compositionally biased region" description="Basic and acidic residues" evidence="35">
    <location>
        <begin position="483"/>
        <end position="501"/>
    </location>
</feature>
<dbReference type="PROSITE" id="PS00107">
    <property type="entry name" value="PROTEIN_KINASE_ATP"/>
    <property type="match status" value="1"/>
</dbReference>
<feature type="compositionally biased region" description="Polar residues" evidence="35">
    <location>
        <begin position="1298"/>
        <end position="1312"/>
    </location>
</feature>
<evidence type="ECO:0000256" key="2">
    <source>
        <dbReference type="ARBA" id="ARBA00004123"/>
    </source>
</evidence>